<evidence type="ECO:0000313" key="1">
    <source>
        <dbReference type="EMBL" id="KAH6942077.1"/>
    </source>
</evidence>
<keyword evidence="2" id="KW-1185">Reference proteome</keyword>
<protein>
    <submittedName>
        <fullName evidence="1">Uncharacterized protein</fullName>
    </submittedName>
</protein>
<comment type="caution">
    <text evidence="1">The sequence shown here is derived from an EMBL/GenBank/DDBJ whole genome shotgun (WGS) entry which is preliminary data.</text>
</comment>
<accession>A0ACB7T3K3</accession>
<name>A0ACB7T3K3_HYAAI</name>
<organism evidence="1 2">
    <name type="scientific">Hyalomma asiaticum</name>
    <name type="common">Tick</name>
    <dbReference type="NCBI Taxonomy" id="266040"/>
    <lineage>
        <taxon>Eukaryota</taxon>
        <taxon>Metazoa</taxon>
        <taxon>Ecdysozoa</taxon>
        <taxon>Arthropoda</taxon>
        <taxon>Chelicerata</taxon>
        <taxon>Arachnida</taxon>
        <taxon>Acari</taxon>
        <taxon>Parasitiformes</taxon>
        <taxon>Ixodida</taxon>
        <taxon>Ixodoidea</taxon>
        <taxon>Ixodidae</taxon>
        <taxon>Hyalomminae</taxon>
        <taxon>Hyalomma</taxon>
    </lineage>
</organism>
<dbReference type="Proteomes" id="UP000821845">
    <property type="component" value="Chromosome 10"/>
</dbReference>
<reference evidence="1" key="1">
    <citation type="submission" date="2020-05" db="EMBL/GenBank/DDBJ databases">
        <title>Large-scale comparative analyses of tick genomes elucidate their genetic diversity and vector capacities.</title>
        <authorList>
            <person name="Jia N."/>
            <person name="Wang J."/>
            <person name="Shi W."/>
            <person name="Du L."/>
            <person name="Sun Y."/>
            <person name="Zhan W."/>
            <person name="Jiang J."/>
            <person name="Wang Q."/>
            <person name="Zhang B."/>
            <person name="Ji P."/>
            <person name="Sakyi L.B."/>
            <person name="Cui X."/>
            <person name="Yuan T."/>
            <person name="Jiang B."/>
            <person name="Yang W."/>
            <person name="Lam T.T.-Y."/>
            <person name="Chang Q."/>
            <person name="Ding S."/>
            <person name="Wang X."/>
            <person name="Zhu J."/>
            <person name="Ruan X."/>
            <person name="Zhao L."/>
            <person name="Wei J."/>
            <person name="Que T."/>
            <person name="Du C."/>
            <person name="Cheng J."/>
            <person name="Dai P."/>
            <person name="Han X."/>
            <person name="Huang E."/>
            <person name="Gao Y."/>
            <person name="Liu J."/>
            <person name="Shao H."/>
            <person name="Ye R."/>
            <person name="Li L."/>
            <person name="Wei W."/>
            <person name="Wang X."/>
            <person name="Wang C."/>
            <person name="Yang T."/>
            <person name="Huo Q."/>
            <person name="Li W."/>
            <person name="Guo W."/>
            <person name="Chen H."/>
            <person name="Zhou L."/>
            <person name="Ni X."/>
            <person name="Tian J."/>
            <person name="Zhou Y."/>
            <person name="Sheng Y."/>
            <person name="Liu T."/>
            <person name="Pan Y."/>
            <person name="Xia L."/>
            <person name="Li J."/>
            <person name="Zhao F."/>
            <person name="Cao W."/>
        </authorList>
    </citation>
    <scope>NUCLEOTIDE SEQUENCE</scope>
    <source>
        <strain evidence="1">Hyas-2018</strain>
    </source>
</reference>
<sequence length="303" mass="32473">MAEPCKKEPETPEKAAAPTVPTGIASSATTSNGADCKAADPSVGAVSSCANKNCHNEQPSDVTSPGSKRHGSAEAKAARSHRVSEVKRTASGSSHSHAGKIDNAIHHASKDTGGPAVHSTMKSPARVATDDDMGSVPATSRSALQRRLREELADLVRDAPPCCSACPAHRDDLSKWRAVLSGPKGTPYEGGTFSLEITFPEDYPNTAPKIKFITKIYHPNVSSDGDIGLDVIHGKWSPGMTVDKVLLAITDLMKTPDMNNVLHQNAATHYKEEYDLYDTIAREWTQIYAKPEEEELGVWPPVI</sequence>
<evidence type="ECO:0000313" key="2">
    <source>
        <dbReference type="Proteomes" id="UP000821845"/>
    </source>
</evidence>
<proteinExistence type="predicted"/>
<dbReference type="EMBL" id="CM023490">
    <property type="protein sequence ID" value="KAH6942077.1"/>
    <property type="molecule type" value="Genomic_DNA"/>
</dbReference>
<gene>
    <name evidence="1" type="ORF">HPB50_000652</name>
</gene>